<dbReference type="InterPro" id="IPR006298">
    <property type="entry name" value="BipA"/>
</dbReference>
<dbReference type="InterPro" id="IPR000640">
    <property type="entry name" value="EFG_V-like"/>
</dbReference>
<dbReference type="GO" id="GO:0000049">
    <property type="term" value="F:tRNA binding"/>
    <property type="evidence" value="ECO:0007669"/>
    <property type="project" value="UniProtKB-KW"/>
</dbReference>
<dbReference type="GO" id="GO:0005525">
    <property type="term" value="F:GTP binding"/>
    <property type="evidence" value="ECO:0007669"/>
    <property type="project" value="UniProtKB-UniRule"/>
</dbReference>
<dbReference type="FunFam" id="3.30.70.240:FF:000002">
    <property type="entry name" value="GTP-binding protein TypA"/>
    <property type="match status" value="1"/>
</dbReference>
<keyword evidence="3" id="KW-0694">RNA-binding</keyword>
<comment type="function">
    <text evidence="3">A 50S ribosomal subunit assembly protein with GTPase activity, required for 50S subunit assembly at low temperatures, may also play a role in translation. Binds GTP and analogs. Binds the 70S ribosome between the 30S and 50S subunits, in a similar position as ribosome-bound EF-G; it contacts a number of ribosomal proteins, both rRNAs and the A-site tRNA.</text>
</comment>
<dbReference type="GO" id="GO:0009409">
    <property type="term" value="P:response to cold"/>
    <property type="evidence" value="ECO:0007669"/>
    <property type="project" value="UniProtKB-ARBA"/>
</dbReference>
<evidence type="ECO:0000256" key="2">
    <source>
        <dbReference type="ARBA" id="ARBA00048548"/>
    </source>
</evidence>
<dbReference type="KEGG" id="amol:AMOL_2757"/>
<proteinExistence type="inferred from homology"/>
<evidence type="ECO:0000313" key="5">
    <source>
        <dbReference type="EMBL" id="AXX93690.1"/>
    </source>
</evidence>
<comment type="catalytic activity">
    <reaction evidence="2 3">
        <text>GTP + H2O = GDP + phosphate + H(+)</text>
        <dbReference type="Rhea" id="RHEA:19669"/>
        <dbReference type="ChEBI" id="CHEBI:15377"/>
        <dbReference type="ChEBI" id="CHEBI:15378"/>
        <dbReference type="ChEBI" id="CHEBI:37565"/>
        <dbReference type="ChEBI" id="CHEBI:43474"/>
        <dbReference type="ChEBI" id="CHEBI:58189"/>
    </reaction>
</comment>
<accession>A0A2G1DHJ5</accession>
<dbReference type="GO" id="GO:0000027">
    <property type="term" value="P:ribosomal large subunit assembly"/>
    <property type="evidence" value="ECO:0007669"/>
    <property type="project" value="UniProtKB-UniRule"/>
</dbReference>
<dbReference type="GO" id="GO:0003924">
    <property type="term" value="F:GTPase activity"/>
    <property type="evidence" value="ECO:0007669"/>
    <property type="project" value="UniProtKB-UniRule"/>
</dbReference>
<dbReference type="NCBIfam" id="TIGR00231">
    <property type="entry name" value="small_GTP"/>
    <property type="match status" value="1"/>
</dbReference>
<dbReference type="GO" id="GO:1990904">
    <property type="term" value="C:ribonucleoprotein complex"/>
    <property type="evidence" value="ECO:0007669"/>
    <property type="project" value="TreeGrafter"/>
</dbReference>
<keyword evidence="3" id="KW-0690">Ribosome biogenesis</keyword>
<dbReference type="PANTHER" id="PTHR42908">
    <property type="entry name" value="TRANSLATION ELONGATION FACTOR-RELATED"/>
    <property type="match status" value="1"/>
</dbReference>
<name>A0A2G1DHJ5_9BACT</name>
<feature type="binding site" evidence="3">
    <location>
        <begin position="14"/>
        <end position="19"/>
    </location>
    <ligand>
        <name>GTP</name>
        <dbReference type="ChEBI" id="CHEBI:37565"/>
    </ligand>
</feature>
<dbReference type="InterPro" id="IPR005225">
    <property type="entry name" value="Small_GTP-bd"/>
</dbReference>
<dbReference type="InterPro" id="IPR047041">
    <property type="entry name" value="BipA_GTP-bd_dom"/>
</dbReference>
<keyword evidence="1 3" id="KW-0342">GTP-binding</keyword>
<feature type="binding site" evidence="3">
    <location>
        <begin position="127"/>
        <end position="130"/>
    </location>
    <ligand>
        <name>GTP</name>
        <dbReference type="ChEBI" id="CHEBI:37565"/>
    </ligand>
</feature>
<dbReference type="GO" id="GO:0010467">
    <property type="term" value="P:gene expression"/>
    <property type="evidence" value="ECO:0007669"/>
    <property type="project" value="UniProtKB-ARBA"/>
</dbReference>
<dbReference type="InterPro" id="IPR031157">
    <property type="entry name" value="G_TR_CS"/>
</dbReference>
<dbReference type="FunFam" id="3.30.70.870:FF:000003">
    <property type="entry name" value="GTP-binding protein TypA"/>
    <property type="match status" value="1"/>
</dbReference>
<reference evidence="5 8" key="2">
    <citation type="submission" date="2018-08" db="EMBL/GenBank/DDBJ databases">
        <title>Complete genome of the Arcobacter molluscorum type strain LMG 25693.</title>
        <authorList>
            <person name="Miller W.G."/>
            <person name="Yee E."/>
            <person name="Bono J.L."/>
        </authorList>
    </citation>
    <scope>NUCLEOTIDE SEQUENCE [LARGE SCALE GENOMIC DNA]</scope>
    <source>
        <strain evidence="5 8">CECT 7696</strain>
    </source>
</reference>
<dbReference type="InterPro" id="IPR035651">
    <property type="entry name" value="BipA_V"/>
</dbReference>
<dbReference type="Gene3D" id="3.30.70.870">
    <property type="entry name" value="Elongation Factor G (Translational Gtpase), domain 3"/>
    <property type="match status" value="1"/>
</dbReference>
<dbReference type="Gene3D" id="3.30.70.240">
    <property type="match status" value="1"/>
</dbReference>
<dbReference type="FunFam" id="2.40.30.10:FF:000016">
    <property type="entry name" value="GTP-binding protein TypA"/>
    <property type="match status" value="1"/>
</dbReference>
<dbReference type="Pfam" id="PF03144">
    <property type="entry name" value="GTP_EFTU_D2"/>
    <property type="match status" value="1"/>
</dbReference>
<dbReference type="CDD" id="cd03710">
    <property type="entry name" value="BipA_TypA_C"/>
    <property type="match status" value="1"/>
</dbReference>
<feature type="domain" description="Tr-type G" evidence="4">
    <location>
        <begin position="2"/>
        <end position="197"/>
    </location>
</feature>
<dbReference type="PANTHER" id="PTHR42908:SF8">
    <property type="entry name" value="TR-TYPE G DOMAIN-CONTAINING PROTEIN"/>
    <property type="match status" value="1"/>
</dbReference>
<evidence type="ECO:0000259" key="4">
    <source>
        <dbReference type="PROSITE" id="PS51722"/>
    </source>
</evidence>
<dbReference type="Pfam" id="PF21018">
    <property type="entry name" value="BipA_C"/>
    <property type="match status" value="1"/>
</dbReference>
<dbReference type="GO" id="GO:0005829">
    <property type="term" value="C:cytosol"/>
    <property type="evidence" value="ECO:0007669"/>
    <property type="project" value="TreeGrafter"/>
</dbReference>
<dbReference type="SUPFAM" id="SSF52540">
    <property type="entry name" value="P-loop containing nucleoside triphosphate hydrolases"/>
    <property type="match status" value="1"/>
</dbReference>
<dbReference type="Proteomes" id="UP000262712">
    <property type="component" value="Chromosome"/>
</dbReference>
<dbReference type="InterPro" id="IPR027417">
    <property type="entry name" value="P-loop_NTPase"/>
</dbReference>
<dbReference type="SUPFAM" id="SSF54980">
    <property type="entry name" value="EF-G C-terminal domain-like"/>
    <property type="match status" value="2"/>
</dbReference>
<dbReference type="Pfam" id="PF00009">
    <property type="entry name" value="GTP_EFTU"/>
    <property type="match status" value="1"/>
</dbReference>
<dbReference type="Gene3D" id="3.40.50.300">
    <property type="entry name" value="P-loop containing nucleotide triphosphate hydrolases"/>
    <property type="match status" value="1"/>
</dbReference>
<keyword evidence="3" id="KW-0820">tRNA-binding</keyword>
<dbReference type="EC" id="3.6.5.-" evidence="3"/>
<dbReference type="InterPro" id="IPR047042">
    <property type="entry name" value="BipA_II"/>
</dbReference>
<dbReference type="PRINTS" id="PR00315">
    <property type="entry name" value="ELONGATNFCT"/>
</dbReference>
<dbReference type="HAMAP" id="MF_00849">
    <property type="entry name" value="BipA"/>
    <property type="match status" value="1"/>
</dbReference>
<dbReference type="SUPFAM" id="SSF50447">
    <property type="entry name" value="Translation proteins"/>
    <property type="match status" value="1"/>
</dbReference>
<dbReference type="GO" id="GO:0019843">
    <property type="term" value="F:rRNA binding"/>
    <property type="evidence" value="ECO:0007669"/>
    <property type="project" value="UniProtKB-KW"/>
</dbReference>
<comment type="subunit">
    <text evidence="3">Monomer.</text>
</comment>
<dbReference type="InterPro" id="IPR035647">
    <property type="entry name" value="EFG_III/V"/>
</dbReference>
<keyword evidence="3" id="KW-0699">rRNA-binding</keyword>
<dbReference type="AlphaFoldDB" id="A0A2G1DHJ5"/>
<dbReference type="FunFam" id="2.40.50.250:FF:000001">
    <property type="entry name" value="GTP-binding protein TypA"/>
    <property type="match status" value="1"/>
</dbReference>
<dbReference type="Gene3D" id="2.40.50.250">
    <property type="entry name" value="bipa protein"/>
    <property type="match status" value="1"/>
</dbReference>
<gene>
    <name evidence="6" type="primary">typA</name>
    <name evidence="3" type="synonym">bipA</name>
    <name evidence="5" type="ORF">AMOL_2757</name>
    <name evidence="6" type="ORF">CPU12_08165</name>
</gene>
<dbReference type="EMBL" id="NXFY01000011">
    <property type="protein sequence ID" value="PHO17900.1"/>
    <property type="molecule type" value="Genomic_DNA"/>
</dbReference>
<protein>
    <recommendedName>
        <fullName evidence="3">Large ribosomal subunit assembly factor BipA</fullName>
        <ecNumber evidence="3">3.6.5.-</ecNumber>
    </recommendedName>
    <alternativeName>
        <fullName evidence="3">GTP-binding protein BipA</fullName>
    </alternativeName>
</protein>
<dbReference type="Proteomes" id="UP000221222">
    <property type="component" value="Unassembled WGS sequence"/>
</dbReference>
<dbReference type="InterPro" id="IPR000795">
    <property type="entry name" value="T_Tr_GTP-bd_dom"/>
</dbReference>
<dbReference type="EMBL" id="CP032098">
    <property type="protein sequence ID" value="AXX93690.1"/>
    <property type="molecule type" value="Genomic_DNA"/>
</dbReference>
<dbReference type="GO" id="GO:0043022">
    <property type="term" value="F:ribosome binding"/>
    <property type="evidence" value="ECO:0007669"/>
    <property type="project" value="UniProtKB-UniRule"/>
</dbReference>
<dbReference type="Gene3D" id="2.40.30.10">
    <property type="entry name" value="Translation factors"/>
    <property type="match status" value="1"/>
</dbReference>
<evidence type="ECO:0000313" key="8">
    <source>
        <dbReference type="Proteomes" id="UP000262712"/>
    </source>
</evidence>
<evidence type="ECO:0000256" key="3">
    <source>
        <dbReference type="HAMAP-Rule" id="MF_00849"/>
    </source>
</evidence>
<sequence>MRDIRNIAVIAHVDHGKTTLVDELLKQSGTFSAHQAVDERVMDSNDIEKERGITILSKNTAIDYEGVRINIIDTPGHADFGGEVERVLKMVDSVLLLVDAQEGVMPQTKFVVKKALSLGHRPIVVVNKIDKPAGDPDRVVDEVFDLFAQMDATEEQLEFPVVYAAAKDGYAILDLEDEKKDVKPLLETILKEVPKPNGTDENGLQLQVFTLDYDNFIGKIGIARIFNGTISQGETVMLCKANGEKIKGRVTKLIGFKGLERIEVKTVESGDICAVAGFEAIDVGDSLCDLNNPMPLDPMHIEEPTLSVTFAVNDSPLAGTEGKYVTSNKIDERLKAEMNTNIAMNYEQFGEGKFKVNGRGELQITILAENMRREGFEFSIGRPEVIIKEENGVKLEPFEHLVIDTPDEYSGTIIEKLGKRKANMTNMVPMGEGSTRLEFEIPARGLIGIRTEFLTETKGEGVMNHSFLEFRPYSGTVESRKYGALVSMENGEALGYSLFNLQDRGSMFIKPQDKVYAGMVIGEHAKSNDLDVNPIKGKQQSNVRSSGADEAIKLVPPRKMSLENALEWIEDDELVEVTPVSIRVRKRELDPTARKRTAKKTKYA</sequence>
<evidence type="ECO:0000313" key="6">
    <source>
        <dbReference type="EMBL" id="PHO17900.1"/>
    </source>
</evidence>
<dbReference type="RefSeq" id="WP_099342613.1">
    <property type="nucleotide sequence ID" value="NZ_CP032098.1"/>
</dbReference>
<dbReference type="InterPro" id="IPR009000">
    <property type="entry name" value="Transl_B-barrel_sf"/>
</dbReference>
<dbReference type="FunFam" id="3.40.50.300:FF:000055">
    <property type="entry name" value="GTP-binding protein TypA"/>
    <property type="match status" value="1"/>
</dbReference>
<keyword evidence="3" id="KW-0963">Cytoplasm</keyword>
<reference evidence="6 7" key="1">
    <citation type="submission" date="2017-09" db="EMBL/GenBank/DDBJ databases">
        <title>Arcobacter canalis sp. nov., a new species isolated from a water canal contaminated with urban sewage.</title>
        <authorList>
            <person name="Perez-Cataluna A."/>
            <person name="Salas-Masso N."/>
            <person name="Figueras M.J."/>
        </authorList>
    </citation>
    <scope>NUCLEOTIDE SEQUENCE [LARGE SCALE GENOMIC DNA]</scope>
    <source>
        <strain evidence="6 7">F98-3</strain>
    </source>
</reference>
<keyword evidence="3" id="KW-0547">Nucleotide-binding</keyword>
<keyword evidence="7" id="KW-1185">Reference proteome</keyword>
<comment type="similarity">
    <text evidence="3">Belongs to the TRAFAC class translation factor GTPase superfamily. Classic translation factor GTPase family. BipA subfamily.</text>
</comment>
<comment type="subcellular location">
    <subcellularLocation>
        <location evidence="3">Cytoplasm</location>
    </subcellularLocation>
    <text evidence="3">Binds to ribosomes.</text>
</comment>
<dbReference type="CDD" id="cd03691">
    <property type="entry name" value="BipA_TypA_II"/>
    <property type="match status" value="1"/>
</dbReference>
<dbReference type="Pfam" id="PF00679">
    <property type="entry name" value="EFG_C"/>
    <property type="match status" value="1"/>
</dbReference>
<dbReference type="PROSITE" id="PS00301">
    <property type="entry name" value="G_TR_1"/>
    <property type="match status" value="1"/>
</dbReference>
<evidence type="ECO:0000256" key="1">
    <source>
        <dbReference type="ARBA" id="ARBA00023134"/>
    </source>
</evidence>
<dbReference type="PROSITE" id="PS51722">
    <property type="entry name" value="G_TR_2"/>
    <property type="match status" value="1"/>
</dbReference>
<dbReference type="InterPro" id="IPR048876">
    <property type="entry name" value="BipA_C"/>
</dbReference>
<keyword evidence="3" id="KW-0378">Hydrolase</keyword>
<dbReference type="InterPro" id="IPR004161">
    <property type="entry name" value="EFTu-like_2"/>
</dbReference>
<evidence type="ECO:0000313" key="7">
    <source>
        <dbReference type="Proteomes" id="UP000221222"/>
    </source>
</evidence>
<dbReference type="NCBIfam" id="TIGR01394">
    <property type="entry name" value="TypA_BipA"/>
    <property type="match status" value="1"/>
</dbReference>
<organism evidence="6 7">
    <name type="scientific">Malaciobacter molluscorum LMG 25693</name>
    <dbReference type="NCBI Taxonomy" id="870501"/>
    <lineage>
        <taxon>Bacteria</taxon>
        <taxon>Pseudomonadati</taxon>
        <taxon>Campylobacterota</taxon>
        <taxon>Epsilonproteobacteria</taxon>
        <taxon>Campylobacterales</taxon>
        <taxon>Arcobacteraceae</taxon>
        <taxon>Malaciobacter</taxon>
    </lineage>
</organism>
<dbReference type="CDD" id="cd01891">
    <property type="entry name" value="TypA_BipA"/>
    <property type="match status" value="1"/>
</dbReference>
<dbReference type="InterPro" id="IPR042116">
    <property type="entry name" value="TypA/BipA_C"/>
</dbReference>